<accession>A0A645ETI1</accession>
<reference evidence="3" key="1">
    <citation type="submission" date="2019-08" db="EMBL/GenBank/DDBJ databases">
        <authorList>
            <person name="Kucharzyk K."/>
            <person name="Murdoch R.W."/>
            <person name="Higgins S."/>
            <person name="Loffler F."/>
        </authorList>
    </citation>
    <scope>NUCLEOTIDE SEQUENCE</scope>
</reference>
<keyword evidence="1" id="KW-1133">Transmembrane helix</keyword>
<keyword evidence="1" id="KW-0812">Transmembrane</keyword>
<dbReference type="AlphaFoldDB" id="A0A645ETI1"/>
<feature type="transmembrane region" description="Helical" evidence="1">
    <location>
        <begin position="46"/>
        <end position="64"/>
    </location>
</feature>
<evidence type="ECO:0000256" key="1">
    <source>
        <dbReference type="SAM" id="Phobius"/>
    </source>
</evidence>
<organism evidence="3">
    <name type="scientific">bioreactor metagenome</name>
    <dbReference type="NCBI Taxonomy" id="1076179"/>
    <lineage>
        <taxon>unclassified sequences</taxon>
        <taxon>metagenomes</taxon>
        <taxon>ecological metagenomes</taxon>
    </lineage>
</organism>
<name>A0A645ETI1_9ZZZZ</name>
<dbReference type="GO" id="GO:0005886">
    <property type="term" value="C:plasma membrane"/>
    <property type="evidence" value="ECO:0007669"/>
    <property type="project" value="TreeGrafter"/>
</dbReference>
<feature type="transmembrane region" description="Helical" evidence="1">
    <location>
        <begin position="102"/>
        <end position="123"/>
    </location>
</feature>
<proteinExistence type="predicted"/>
<gene>
    <name evidence="3" type="primary">feoB_61</name>
    <name evidence="3" type="ORF">SDC9_152407</name>
</gene>
<dbReference type="GO" id="GO:0015093">
    <property type="term" value="F:ferrous iron transmembrane transporter activity"/>
    <property type="evidence" value="ECO:0007669"/>
    <property type="project" value="TreeGrafter"/>
</dbReference>
<dbReference type="EMBL" id="VSSQ01051071">
    <property type="protein sequence ID" value="MPN05157.1"/>
    <property type="molecule type" value="Genomic_DNA"/>
</dbReference>
<protein>
    <submittedName>
        <fullName evidence="3">Fe(2+) transporter FeoB</fullName>
    </submittedName>
</protein>
<dbReference type="InterPro" id="IPR050860">
    <property type="entry name" value="FeoB_GTPase"/>
</dbReference>
<dbReference type="PANTHER" id="PTHR43185">
    <property type="entry name" value="FERROUS IRON TRANSPORT PROTEIN B"/>
    <property type="match status" value="1"/>
</dbReference>
<evidence type="ECO:0000313" key="3">
    <source>
        <dbReference type="EMBL" id="MPN05157.1"/>
    </source>
</evidence>
<feature type="domain" description="Nucleoside transporter/FeoB GTPase Gate" evidence="2">
    <location>
        <begin position="9"/>
        <end position="98"/>
    </location>
</feature>
<sequence length="127" mass="14167">MQGMTDMNNSLLASIGKFISPIFSPLGFGNWEASVSLLTGFMAKEVIIGSMGVIYGGDLMSILPQHFNFVTAYTFLVFVLLYTPCVSVIATMKKEYGNKMAIFSMVYQFVLAWIISFITYQILNVIF</sequence>
<dbReference type="Pfam" id="PF07670">
    <property type="entry name" value="Gate"/>
    <property type="match status" value="1"/>
</dbReference>
<dbReference type="PANTHER" id="PTHR43185:SF1">
    <property type="entry name" value="FE(2+) TRANSPORTER FEOB"/>
    <property type="match status" value="1"/>
</dbReference>
<comment type="caution">
    <text evidence="3">The sequence shown here is derived from an EMBL/GenBank/DDBJ whole genome shotgun (WGS) entry which is preliminary data.</text>
</comment>
<dbReference type="InterPro" id="IPR011642">
    <property type="entry name" value="Gate_dom"/>
</dbReference>
<keyword evidence="1" id="KW-0472">Membrane</keyword>
<feature type="transmembrane region" description="Helical" evidence="1">
    <location>
        <begin position="70"/>
        <end position="90"/>
    </location>
</feature>
<evidence type="ECO:0000259" key="2">
    <source>
        <dbReference type="Pfam" id="PF07670"/>
    </source>
</evidence>